<dbReference type="AlphaFoldDB" id="A0A5C5Z0Y9"/>
<protein>
    <recommendedName>
        <fullName evidence="3">DUF2961 domain-containing protein</fullName>
    </recommendedName>
</protein>
<evidence type="ECO:0008006" key="3">
    <source>
        <dbReference type="Google" id="ProtNLM"/>
    </source>
</evidence>
<reference evidence="1 2" key="1">
    <citation type="submission" date="2019-02" db="EMBL/GenBank/DDBJ databases">
        <title>Deep-cultivation of Planctomycetes and their phenomic and genomic characterization uncovers novel biology.</title>
        <authorList>
            <person name="Wiegand S."/>
            <person name="Jogler M."/>
            <person name="Boedeker C."/>
            <person name="Pinto D."/>
            <person name="Vollmers J."/>
            <person name="Rivas-Marin E."/>
            <person name="Kohn T."/>
            <person name="Peeters S.H."/>
            <person name="Heuer A."/>
            <person name="Rast P."/>
            <person name="Oberbeckmann S."/>
            <person name="Bunk B."/>
            <person name="Jeske O."/>
            <person name="Meyerdierks A."/>
            <person name="Storesund J.E."/>
            <person name="Kallscheuer N."/>
            <person name="Luecker S."/>
            <person name="Lage O.M."/>
            <person name="Pohl T."/>
            <person name="Merkel B.J."/>
            <person name="Hornburger P."/>
            <person name="Mueller R.-W."/>
            <person name="Bruemmer F."/>
            <person name="Labrenz M."/>
            <person name="Spormann A.M."/>
            <person name="Op Den Camp H."/>
            <person name="Overmann J."/>
            <person name="Amann R."/>
            <person name="Jetten M.S.M."/>
            <person name="Mascher T."/>
            <person name="Medema M.H."/>
            <person name="Devos D.P."/>
            <person name="Kaster A.-K."/>
            <person name="Ovreas L."/>
            <person name="Rohde M."/>
            <person name="Galperin M.Y."/>
            <person name="Jogler C."/>
        </authorList>
    </citation>
    <scope>NUCLEOTIDE SEQUENCE [LARGE SCALE GENOMIC DNA]</scope>
    <source>
        <strain evidence="1 2">CA13</strain>
    </source>
</reference>
<comment type="caution">
    <text evidence="1">The sequence shown here is derived from an EMBL/GenBank/DDBJ whole genome shotgun (WGS) entry which is preliminary data.</text>
</comment>
<keyword evidence="2" id="KW-1185">Reference proteome</keyword>
<dbReference type="InterPro" id="IPR021345">
    <property type="entry name" value="DUF2961"/>
</dbReference>
<dbReference type="Proteomes" id="UP000315010">
    <property type="component" value="Unassembled WGS sequence"/>
</dbReference>
<gene>
    <name evidence="1" type="ORF">CA13_24950</name>
</gene>
<dbReference type="EMBL" id="SJPJ01000001">
    <property type="protein sequence ID" value="TWT81048.1"/>
    <property type="molecule type" value="Genomic_DNA"/>
</dbReference>
<accession>A0A5C5Z0Y9</accession>
<evidence type="ECO:0000313" key="1">
    <source>
        <dbReference type="EMBL" id="TWT81048.1"/>
    </source>
</evidence>
<dbReference type="RefSeq" id="WP_146396572.1">
    <property type="nucleotide sequence ID" value="NZ_SJPJ01000001.1"/>
</dbReference>
<sequence length="336" mass="37673">MNWNALHCCLVPGFLVVSVLIPREMVRAETASQVVDVATLKPFCVVGKERRDLDGYKEAELMRHSGKGCLTHMWFGGDWPGYHQTRIRVYVDGEQEASIDMELGLGHGYGFGDDAAPWGGTKLGKTGNPSGIYNTYKIPYGSEVRVTAQRSKDSPEASPFWWIVRGTENLPVTVAGVRLPDNARLKLHKLVGHIAEPLEEFSLCDVKGAGALYQVTMVGDGLRDTGDWKDISYLEAIVRAYVNGVPQAMQLSSGLEDYFLGTYYFNRGRYANDLAGLTHLDTKTNTFSAYRFHDVDPLFFQDGFRLTCRCGEELEGKKLHDPPDTSFTTYTWIYQW</sequence>
<proteinExistence type="predicted"/>
<evidence type="ECO:0000313" key="2">
    <source>
        <dbReference type="Proteomes" id="UP000315010"/>
    </source>
</evidence>
<dbReference type="OrthoDB" id="2518538at2"/>
<organism evidence="1 2">
    <name type="scientific">Novipirellula herctigrandis</name>
    <dbReference type="NCBI Taxonomy" id="2527986"/>
    <lineage>
        <taxon>Bacteria</taxon>
        <taxon>Pseudomonadati</taxon>
        <taxon>Planctomycetota</taxon>
        <taxon>Planctomycetia</taxon>
        <taxon>Pirellulales</taxon>
        <taxon>Pirellulaceae</taxon>
        <taxon>Novipirellula</taxon>
    </lineage>
</organism>
<name>A0A5C5Z0Y9_9BACT</name>
<dbReference type="Gene3D" id="2.60.120.1390">
    <property type="match status" value="2"/>
</dbReference>
<dbReference type="Pfam" id="PF11175">
    <property type="entry name" value="DUF2961"/>
    <property type="match status" value="1"/>
</dbReference>